<keyword evidence="2" id="KW-0472">Membrane</keyword>
<proteinExistence type="predicted"/>
<evidence type="ECO:0000313" key="4">
    <source>
        <dbReference type="Proteomes" id="UP000319462"/>
    </source>
</evidence>
<gene>
    <name evidence="3" type="ORF">LBRM2904_27.0250</name>
</gene>
<feature type="transmembrane region" description="Helical" evidence="2">
    <location>
        <begin position="303"/>
        <end position="324"/>
    </location>
</feature>
<dbReference type="EMBL" id="LS997626">
    <property type="protein sequence ID" value="SYZ66957.1"/>
    <property type="molecule type" value="Genomic_DNA"/>
</dbReference>
<evidence type="ECO:0000313" key="3">
    <source>
        <dbReference type="EMBL" id="SYZ66957.1"/>
    </source>
</evidence>
<protein>
    <submittedName>
        <fullName evidence="3">Hypothetical_protein</fullName>
    </submittedName>
</protein>
<feature type="compositionally biased region" description="Basic and acidic residues" evidence="1">
    <location>
        <begin position="277"/>
        <end position="296"/>
    </location>
</feature>
<accession>A0A3P3Z9S7</accession>
<dbReference type="Proteomes" id="UP000319462">
    <property type="component" value="Chromosome 27"/>
</dbReference>
<name>A0A3P3Z9S7_LEIBR</name>
<feature type="region of interest" description="Disordered" evidence="1">
    <location>
        <begin position="277"/>
        <end position="297"/>
    </location>
</feature>
<dbReference type="AlphaFoldDB" id="A0A3P3Z9S7"/>
<keyword evidence="2" id="KW-0812">Transmembrane</keyword>
<evidence type="ECO:0000256" key="2">
    <source>
        <dbReference type="SAM" id="Phobius"/>
    </source>
</evidence>
<keyword evidence="2" id="KW-1133">Transmembrane helix</keyword>
<sequence length="326" mass="35234">MWRLHIPTSLSEGPTDSGVSILVGQRSYVSFANETPCTVCALAGYVQCDDPSVVEEQIECLEHVLPFGIEVLGFAGDTVALTSLAAQMPDLKRKELIEVVVHSGEGHRRLAYRMFGASAKKVEVVEDEIAFVEVRCALHTYDSPSPLLVSCSNALPQVVDGEGYAPLMERAPAPSSKMELIQTGAVSSTLRFHVVMVPSLLSARGLYETLFRQLKAASTAGTTRLIELNAHNAHLSYCCRLKCRADALASRGAITEEEWAAVLEMIEDATGQRVSRGDVRGAKPLHHSGEKSKAPESKTANNLLAQLPLCFLSLLVVLLAVALLPR</sequence>
<evidence type="ECO:0000256" key="1">
    <source>
        <dbReference type="SAM" id="MobiDB-lite"/>
    </source>
</evidence>
<reference evidence="3 4" key="1">
    <citation type="submission" date="2018-09" db="EMBL/GenBank/DDBJ databases">
        <authorList>
            <person name="Peiro R."/>
            <person name="Begona"/>
            <person name="Cbmso G."/>
            <person name="Lopez M."/>
            <person name="Gonzalez S."/>
        </authorList>
    </citation>
    <scope>NUCLEOTIDE SEQUENCE [LARGE SCALE GENOMIC DNA]</scope>
</reference>
<organism evidence="3 4">
    <name type="scientific">Leishmania braziliensis MHOM/BR/75/M2904</name>
    <dbReference type="NCBI Taxonomy" id="420245"/>
    <lineage>
        <taxon>Eukaryota</taxon>
        <taxon>Discoba</taxon>
        <taxon>Euglenozoa</taxon>
        <taxon>Kinetoplastea</taxon>
        <taxon>Metakinetoplastina</taxon>
        <taxon>Trypanosomatida</taxon>
        <taxon>Trypanosomatidae</taxon>
        <taxon>Leishmaniinae</taxon>
        <taxon>Leishmania</taxon>
        <taxon>Leishmania braziliensis species complex</taxon>
    </lineage>
</organism>